<protein>
    <submittedName>
        <fullName evidence="2">Uncharacterized protein</fullName>
    </submittedName>
</protein>
<dbReference type="EMBL" id="JAUCMV010000003">
    <property type="protein sequence ID" value="KAK0408977.1"/>
    <property type="molecule type" value="Genomic_DNA"/>
</dbReference>
<keyword evidence="3" id="KW-1185">Reference proteome</keyword>
<keyword evidence="1" id="KW-0812">Transmembrane</keyword>
<accession>A0AA39LTE1</accession>
<name>A0AA39LTE1_9BILA</name>
<keyword evidence="1" id="KW-1133">Transmembrane helix</keyword>
<reference evidence="2" key="1">
    <citation type="submission" date="2023-06" db="EMBL/GenBank/DDBJ databases">
        <title>Genomic analysis of the entomopathogenic nematode Steinernema hermaphroditum.</title>
        <authorList>
            <person name="Schwarz E.M."/>
            <person name="Heppert J.K."/>
            <person name="Baniya A."/>
            <person name="Schwartz H.T."/>
            <person name="Tan C.-H."/>
            <person name="Antoshechkin I."/>
            <person name="Sternberg P.W."/>
            <person name="Goodrich-Blair H."/>
            <person name="Dillman A.R."/>
        </authorList>
    </citation>
    <scope>NUCLEOTIDE SEQUENCE</scope>
    <source>
        <strain evidence="2">PS9179</strain>
        <tissue evidence="2">Whole animal</tissue>
    </source>
</reference>
<dbReference type="Proteomes" id="UP001175271">
    <property type="component" value="Unassembled WGS sequence"/>
</dbReference>
<dbReference type="AlphaFoldDB" id="A0AA39LTE1"/>
<evidence type="ECO:0000313" key="2">
    <source>
        <dbReference type="EMBL" id="KAK0408977.1"/>
    </source>
</evidence>
<evidence type="ECO:0000313" key="3">
    <source>
        <dbReference type="Proteomes" id="UP001175271"/>
    </source>
</evidence>
<proteinExistence type="predicted"/>
<feature type="transmembrane region" description="Helical" evidence="1">
    <location>
        <begin position="12"/>
        <end position="33"/>
    </location>
</feature>
<keyword evidence="1" id="KW-0472">Membrane</keyword>
<comment type="caution">
    <text evidence="2">The sequence shown here is derived from an EMBL/GenBank/DDBJ whole genome shotgun (WGS) entry which is preliminary data.</text>
</comment>
<gene>
    <name evidence="2" type="ORF">QR680_004269</name>
</gene>
<sequence length="192" mass="21888">MELPVEGPILVLAAIAAVIFSLIFVLTCCYCICGCCGGSAKNRKFVLDHENDVSEQEYRKEIQRLLDRYRAMERRKMNPDEPDYTLHDTYTTAETRAATPVKSRAKTLADQAAQLKKELTQYKVEHNVEIKREEHNPNRRRTWGGLQEESEVEPVELPNQMNMGVQTTSTLERRRLDPAVVAAAHKNVETTV</sequence>
<evidence type="ECO:0000256" key="1">
    <source>
        <dbReference type="SAM" id="Phobius"/>
    </source>
</evidence>
<organism evidence="2 3">
    <name type="scientific">Steinernema hermaphroditum</name>
    <dbReference type="NCBI Taxonomy" id="289476"/>
    <lineage>
        <taxon>Eukaryota</taxon>
        <taxon>Metazoa</taxon>
        <taxon>Ecdysozoa</taxon>
        <taxon>Nematoda</taxon>
        <taxon>Chromadorea</taxon>
        <taxon>Rhabditida</taxon>
        <taxon>Tylenchina</taxon>
        <taxon>Panagrolaimomorpha</taxon>
        <taxon>Strongyloidoidea</taxon>
        <taxon>Steinernematidae</taxon>
        <taxon>Steinernema</taxon>
    </lineage>
</organism>